<dbReference type="PANTHER" id="PTHR43000">
    <property type="entry name" value="DTDP-D-GLUCOSE 4,6-DEHYDRATASE-RELATED"/>
    <property type="match status" value="1"/>
</dbReference>
<dbReference type="Pfam" id="PF16363">
    <property type="entry name" value="GDP_Man_Dehyd"/>
    <property type="match status" value="1"/>
</dbReference>
<sequence>MENVLITGADGFIGSHLAELLVAKGFNVRALTQYDSQNSWGWLDSIHCLDDIEVVSGDIRDPFFCRKITEKTDRVFHLAALIAIPYSYKAPASYVETNVQGTLNICQAALDNDVKRVVHTSTSEVYGTAQYVPIDEMHPLQPQSPYSASKIGADSMAMSFYHAFGLPVTIARPFNTYGPRQSARAVIPTIITQIAKGMDSIKLGDVTPTRDFNYVEDTCAALLALSESDKTLGETLNIASGSEISIGDTLNLLRELMKSKVTFLTDQQRLRPGTSEVYRLWGDSSKLQELTGFKPAHDLKSGLRKTIDWFTKDENLQRYKANIYNV</sequence>
<dbReference type="NCBIfam" id="TIGR04180">
    <property type="entry name" value="EDH_00030"/>
    <property type="match status" value="1"/>
</dbReference>
<comment type="caution">
    <text evidence="2">The sequence shown here is derived from an EMBL/GenBank/DDBJ whole genome shotgun (WGS) entry which is preliminary data.</text>
</comment>
<dbReference type="RefSeq" id="WP_099036314.1">
    <property type="nucleotide sequence ID" value="NZ_BMGJ01000013.1"/>
</dbReference>
<dbReference type="InterPro" id="IPR016040">
    <property type="entry name" value="NAD(P)-bd_dom"/>
</dbReference>
<accession>A0ABQ1RN98</accession>
<dbReference type="EMBL" id="BMGJ01000013">
    <property type="protein sequence ID" value="GGD72561.1"/>
    <property type="molecule type" value="Genomic_DNA"/>
</dbReference>
<reference evidence="3" key="1">
    <citation type="journal article" date="2019" name="Int. J. Syst. Evol. Microbiol.">
        <title>The Global Catalogue of Microorganisms (GCM) 10K type strain sequencing project: providing services to taxonomists for standard genome sequencing and annotation.</title>
        <authorList>
            <consortium name="The Broad Institute Genomics Platform"/>
            <consortium name="The Broad Institute Genome Sequencing Center for Infectious Disease"/>
            <person name="Wu L."/>
            <person name="Ma J."/>
        </authorList>
    </citation>
    <scope>NUCLEOTIDE SEQUENCE [LARGE SCALE GENOMIC DNA]</scope>
    <source>
        <strain evidence="3">CGMCC 1.12923</strain>
    </source>
</reference>
<evidence type="ECO:0000313" key="3">
    <source>
        <dbReference type="Proteomes" id="UP000614272"/>
    </source>
</evidence>
<gene>
    <name evidence="2" type="ORF">GCM10011357_29490</name>
</gene>
<dbReference type="Gene3D" id="3.40.50.720">
    <property type="entry name" value="NAD(P)-binding Rossmann-like Domain"/>
    <property type="match status" value="1"/>
</dbReference>
<dbReference type="SUPFAM" id="SSF51735">
    <property type="entry name" value="NAD(P)-binding Rossmann-fold domains"/>
    <property type="match status" value="1"/>
</dbReference>
<dbReference type="InterPro" id="IPR045869">
    <property type="entry name" value="Arna-like_SDR_e"/>
</dbReference>
<proteinExistence type="predicted"/>
<feature type="domain" description="NAD(P)-binding" evidence="1">
    <location>
        <begin position="5"/>
        <end position="306"/>
    </location>
</feature>
<name>A0ABQ1RN98_9ALTE</name>
<evidence type="ECO:0000259" key="1">
    <source>
        <dbReference type="Pfam" id="PF16363"/>
    </source>
</evidence>
<dbReference type="Proteomes" id="UP000614272">
    <property type="component" value="Unassembled WGS sequence"/>
</dbReference>
<dbReference type="InterPro" id="IPR036291">
    <property type="entry name" value="NAD(P)-bd_dom_sf"/>
</dbReference>
<keyword evidence="3" id="KW-1185">Reference proteome</keyword>
<evidence type="ECO:0000313" key="2">
    <source>
        <dbReference type="EMBL" id="GGD72561.1"/>
    </source>
</evidence>
<organism evidence="2 3">
    <name type="scientific">Lacimicrobium alkaliphilum</name>
    <dbReference type="NCBI Taxonomy" id="1526571"/>
    <lineage>
        <taxon>Bacteria</taxon>
        <taxon>Pseudomonadati</taxon>
        <taxon>Pseudomonadota</taxon>
        <taxon>Gammaproteobacteria</taxon>
        <taxon>Alteromonadales</taxon>
        <taxon>Alteromonadaceae</taxon>
        <taxon>Lacimicrobium</taxon>
    </lineage>
</organism>
<dbReference type="CDD" id="cd05257">
    <property type="entry name" value="Arna_like_SDR_e"/>
    <property type="match status" value="1"/>
</dbReference>
<dbReference type="InterPro" id="IPR026390">
    <property type="entry name" value="LegB-like"/>
</dbReference>
<protein>
    <submittedName>
        <fullName evidence="2">NAD-dependent dehydratase</fullName>
    </submittedName>
</protein>